<accession>A0A9D4YXN5</accession>
<proteinExistence type="predicted"/>
<dbReference type="AlphaFoldDB" id="A0A9D4YXN5"/>
<keyword evidence="3 5" id="KW-1133">Transmembrane helix</keyword>
<feature type="signal peptide" evidence="6">
    <location>
        <begin position="1"/>
        <end position="18"/>
    </location>
</feature>
<protein>
    <submittedName>
        <fullName evidence="7">Uncharacterized protein</fullName>
    </submittedName>
</protein>
<feature type="chain" id="PRO_5039039294" evidence="6">
    <location>
        <begin position="19"/>
        <end position="137"/>
    </location>
</feature>
<dbReference type="PANTHER" id="PTHR28668">
    <property type="entry name" value="TRANSMEMBRANE PROTEIN 234"/>
    <property type="match status" value="1"/>
</dbReference>
<feature type="transmembrane region" description="Helical" evidence="5">
    <location>
        <begin position="109"/>
        <end position="129"/>
    </location>
</feature>
<keyword evidence="4 5" id="KW-0472">Membrane</keyword>
<dbReference type="InterPro" id="IPR018908">
    <property type="entry name" value="TMEM234"/>
</dbReference>
<sequence length="137" mass="14034">MPTALHILLPILIGIVWGSTNPFIARGARIAAARTIRRITGVAAVDSLLHHLLTPDFILPQALNLSGSVLFAATLGGSNVSFVVPVANGVSLAANAVFDYLLGDSLSSPISGISGLLLVFFGVTLCSLAQQGSGQEA</sequence>
<evidence type="ECO:0000256" key="5">
    <source>
        <dbReference type="SAM" id="Phobius"/>
    </source>
</evidence>
<reference evidence="7" key="2">
    <citation type="submission" date="2020-11" db="EMBL/GenBank/DDBJ databases">
        <authorList>
            <person name="Cecchin M."/>
            <person name="Marcolungo L."/>
            <person name="Rossato M."/>
            <person name="Girolomoni L."/>
            <person name="Cosentino E."/>
            <person name="Cuine S."/>
            <person name="Li-Beisson Y."/>
            <person name="Delledonne M."/>
            <person name="Ballottari M."/>
        </authorList>
    </citation>
    <scope>NUCLEOTIDE SEQUENCE</scope>
    <source>
        <strain evidence="7">211/11P</strain>
        <tissue evidence="7">Whole cell</tissue>
    </source>
</reference>
<name>A0A9D4YXN5_CHLVU</name>
<organism evidence="7 8">
    <name type="scientific">Chlorella vulgaris</name>
    <name type="common">Green alga</name>
    <dbReference type="NCBI Taxonomy" id="3077"/>
    <lineage>
        <taxon>Eukaryota</taxon>
        <taxon>Viridiplantae</taxon>
        <taxon>Chlorophyta</taxon>
        <taxon>core chlorophytes</taxon>
        <taxon>Trebouxiophyceae</taxon>
        <taxon>Chlorellales</taxon>
        <taxon>Chlorellaceae</taxon>
        <taxon>Chlorella clade</taxon>
        <taxon>Chlorella</taxon>
    </lineage>
</organism>
<dbReference type="GO" id="GO:0016020">
    <property type="term" value="C:membrane"/>
    <property type="evidence" value="ECO:0007669"/>
    <property type="project" value="UniProtKB-SubCell"/>
</dbReference>
<dbReference type="OrthoDB" id="541436at2759"/>
<dbReference type="Pfam" id="PF10639">
    <property type="entry name" value="TMEM234"/>
    <property type="match status" value="1"/>
</dbReference>
<gene>
    <name evidence="7" type="ORF">D9Q98_004676</name>
</gene>
<evidence type="ECO:0000256" key="1">
    <source>
        <dbReference type="ARBA" id="ARBA00004141"/>
    </source>
</evidence>
<keyword evidence="2 5" id="KW-0812">Transmembrane</keyword>
<evidence type="ECO:0000256" key="2">
    <source>
        <dbReference type="ARBA" id="ARBA00022692"/>
    </source>
</evidence>
<comment type="caution">
    <text evidence="7">The sequence shown here is derived from an EMBL/GenBank/DDBJ whole genome shotgun (WGS) entry which is preliminary data.</text>
</comment>
<evidence type="ECO:0000256" key="6">
    <source>
        <dbReference type="SAM" id="SignalP"/>
    </source>
</evidence>
<evidence type="ECO:0000256" key="3">
    <source>
        <dbReference type="ARBA" id="ARBA00022989"/>
    </source>
</evidence>
<dbReference type="PANTHER" id="PTHR28668:SF1">
    <property type="entry name" value="TRANSMEMBRANE PROTEIN 234"/>
    <property type="match status" value="1"/>
</dbReference>
<evidence type="ECO:0000256" key="4">
    <source>
        <dbReference type="ARBA" id="ARBA00023136"/>
    </source>
</evidence>
<keyword evidence="8" id="KW-1185">Reference proteome</keyword>
<evidence type="ECO:0000313" key="8">
    <source>
        <dbReference type="Proteomes" id="UP001055712"/>
    </source>
</evidence>
<evidence type="ECO:0000313" key="7">
    <source>
        <dbReference type="EMBL" id="KAI3431628.1"/>
    </source>
</evidence>
<dbReference type="Proteomes" id="UP001055712">
    <property type="component" value="Unassembled WGS sequence"/>
</dbReference>
<dbReference type="EMBL" id="SIDB01000006">
    <property type="protein sequence ID" value="KAI3431628.1"/>
    <property type="molecule type" value="Genomic_DNA"/>
</dbReference>
<comment type="subcellular location">
    <subcellularLocation>
        <location evidence="1">Membrane</location>
        <topology evidence="1">Multi-pass membrane protein</topology>
    </subcellularLocation>
</comment>
<keyword evidence="6" id="KW-0732">Signal</keyword>
<reference evidence="7" key="1">
    <citation type="journal article" date="2019" name="Plant J.">
        <title>Chlorella vulgaris genome assembly and annotation reveals the molecular basis for metabolic acclimation to high light conditions.</title>
        <authorList>
            <person name="Cecchin M."/>
            <person name="Marcolungo L."/>
            <person name="Rossato M."/>
            <person name="Girolomoni L."/>
            <person name="Cosentino E."/>
            <person name="Cuine S."/>
            <person name="Li-Beisson Y."/>
            <person name="Delledonne M."/>
            <person name="Ballottari M."/>
        </authorList>
    </citation>
    <scope>NUCLEOTIDE SEQUENCE</scope>
    <source>
        <strain evidence="7">211/11P</strain>
    </source>
</reference>